<dbReference type="InterPro" id="IPR001387">
    <property type="entry name" value="Cro/C1-type_HTH"/>
</dbReference>
<evidence type="ECO:0000256" key="1">
    <source>
        <dbReference type="ARBA" id="ARBA00023015"/>
    </source>
</evidence>
<dbReference type="GO" id="GO:0005829">
    <property type="term" value="C:cytosol"/>
    <property type="evidence" value="ECO:0007669"/>
    <property type="project" value="TreeGrafter"/>
</dbReference>
<dbReference type="Pfam" id="PF07883">
    <property type="entry name" value="Cupin_2"/>
    <property type="match status" value="1"/>
</dbReference>
<name>A0A3D9Q3U6_9BACL</name>
<dbReference type="InterPro" id="IPR014710">
    <property type="entry name" value="RmlC-like_jellyroll"/>
</dbReference>
<dbReference type="InterPro" id="IPR011051">
    <property type="entry name" value="RmlC_Cupin_sf"/>
</dbReference>
<evidence type="ECO:0000259" key="4">
    <source>
        <dbReference type="PROSITE" id="PS50943"/>
    </source>
</evidence>
<dbReference type="InterPro" id="IPR013096">
    <property type="entry name" value="Cupin_2"/>
</dbReference>
<dbReference type="OrthoDB" id="9781521at2"/>
<proteinExistence type="predicted"/>
<dbReference type="PANTHER" id="PTHR46797:SF23">
    <property type="entry name" value="HTH-TYPE TRANSCRIPTIONAL REGULATOR SUTR"/>
    <property type="match status" value="1"/>
</dbReference>
<keyword evidence="2" id="KW-0238">DNA-binding</keyword>
<dbReference type="GO" id="GO:0003677">
    <property type="term" value="F:DNA binding"/>
    <property type="evidence" value="ECO:0007669"/>
    <property type="project" value="UniProtKB-KW"/>
</dbReference>
<evidence type="ECO:0000256" key="3">
    <source>
        <dbReference type="ARBA" id="ARBA00023163"/>
    </source>
</evidence>
<dbReference type="PANTHER" id="PTHR46797">
    <property type="entry name" value="HTH-TYPE TRANSCRIPTIONAL REGULATOR"/>
    <property type="match status" value="1"/>
</dbReference>
<protein>
    <submittedName>
        <fullName evidence="5">XRE family transcriptional regulator</fullName>
    </submittedName>
</protein>
<evidence type="ECO:0000256" key="2">
    <source>
        <dbReference type="ARBA" id="ARBA00023125"/>
    </source>
</evidence>
<dbReference type="Gene3D" id="2.60.120.10">
    <property type="entry name" value="Jelly Rolls"/>
    <property type="match status" value="1"/>
</dbReference>
<dbReference type="PROSITE" id="PS50943">
    <property type="entry name" value="HTH_CROC1"/>
    <property type="match status" value="1"/>
</dbReference>
<dbReference type="CDD" id="cd02209">
    <property type="entry name" value="cupin_XRE_C"/>
    <property type="match status" value="1"/>
</dbReference>
<gene>
    <name evidence="5" type="ORF">A8990_17016</name>
</gene>
<dbReference type="Gene3D" id="1.10.260.40">
    <property type="entry name" value="lambda repressor-like DNA-binding domains"/>
    <property type="match status" value="1"/>
</dbReference>
<dbReference type="GO" id="GO:0003700">
    <property type="term" value="F:DNA-binding transcription factor activity"/>
    <property type="evidence" value="ECO:0007669"/>
    <property type="project" value="TreeGrafter"/>
</dbReference>
<evidence type="ECO:0000313" key="6">
    <source>
        <dbReference type="Proteomes" id="UP000256304"/>
    </source>
</evidence>
<dbReference type="SUPFAM" id="SSF47413">
    <property type="entry name" value="lambda repressor-like DNA-binding domains"/>
    <property type="match status" value="1"/>
</dbReference>
<dbReference type="SUPFAM" id="SSF51182">
    <property type="entry name" value="RmlC-like cupins"/>
    <property type="match status" value="1"/>
</dbReference>
<dbReference type="CDD" id="cd00093">
    <property type="entry name" value="HTH_XRE"/>
    <property type="match status" value="1"/>
</dbReference>
<keyword evidence="3" id="KW-0804">Transcription</keyword>
<dbReference type="RefSeq" id="WP_116192793.1">
    <property type="nucleotide sequence ID" value="NZ_QTTN01000070.1"/>
</dbReference>
<accession>A0A3D9Q3U6</accession>
<dbReference type="InterPro" id="IPR050807">
    <property type="entry name" value="TransReg_Diox_bact_type"/>
</dbReference>
<dbReference type="Pfam" id="PF01381">
    <property type="entry name" value="HTH_3"/>
    <property type="match status" value="1"/>
</dbReference>
<reference evidence="5 6" key="1">
    <citation type="submission" date="2018-08" db="EMBL/GenBank/DDBJ databases">
        <title>Genomic Encyclopedia of Type Strains, Phase III (KMG-III): the genomes of soil and plant-associated and newly described type strains.</title>
        <authorList>
            <person name="Whitman W."/>
        </authorList>
    </citation>
    <scope>NUCLEOTIDE SEQUENCE [LARGE SCALE GENOMIC DNA]</scope>
    <source>
        <strain evidence="5 6">CGMCC 1.10966</strain>
    </source>
</reference>
<feature type="domain" description="HTH cro/C1-type" evidence="4">
    <location>
        <begin position="12"/>
        <end position="66"/>
    </location>
</feature>
<dbReference type="InterPro" id="IPR010982">
    <property type="entry name" value="Lambda_DNA-bd_dom_sf"/>
</dbReference>
<dbReference type="SMART" id="SM00530">
    <property type="entry name" value="HTH_XRE"/>
    <property type="match status" value="1"/>
</dbReference>
<dbReference type="AlphaFoldDB" id="A0A3D9Q3U6"/>
<organism evidence="5 6">
    <name type="scientific">Paenibacillus taihuensis</name>
    <dbReference type="NCBI Taxonomy" id="1156355"/>
    <lineage>
        <taxon>Bacteria</taxon>
        <taxon>Bacillati</taxon>
        <taxon>Bacillota</taxon>
        <taxon>Bacilli</taxon>
        <taxon>Bacillales</taxon>
        <taxon>Paenibacillaceae</taxon>
        <taxon>Paenibacillus</taxon>
    </lineage>
</organism>
<sequence length="183" mass="20629">MEQIHIKLGRNLKAIRQTRGLSLDKVAEMTAVSKAMLGQIERGETSPTISIIWKIANGLRLSFTTLIEEPPSEVAVIVRDEMEPMLESDGHYRVYPMFPFDPTKKFEVYSVEMDAGCVHESEAHSPGVEEYILVSSGSLIIEIQSTSYTVDTGNAVRYVADQPHLYRNTGDDIVRYDVIIYYP</sequence>
<dbReference type="EMBL" id="QTTN01000070">
    <property type="protein sequence ID" value="REE55403.1"/>
    <property type="molecule type" value="Genomic_DNA"/>
</dbReference>
<evidence type="ECO:0000313" key="5">
    <source>
        <dbReference type="EMBL" id="REE55403.1"/>
    </source>
</evidence>
<keyword evidence="6" id="KW-1185">Reference proteome</keyword>
<dbReference type="Proteomes" id="UP000256304">
    <property type="component" value="Unassembled WGS sequence"/>
</dbReference>
<comment type="caution">
    <text evidence="5">The sequence shown here is derived from an EMBL/GenBank/DDBJ whole genome shotgun (WGS) entry which is preliminary data.</text>
</comment>
<keyword evidence="1" id="KW-0805">Transcription regulation</keyword>